<dbReference type="AlphaFoldDB" id="A0A9X6WTS6"/>
<reference evidence="1 2" key="1">
    <citation type="submission" date="2017-09" db="EMBL/GenBank/DDBJ databases">
        <title>Large-scale bioinformatics analysis of Bacillus genomes uncovers conserved roles of natural products in bacterial physiology.</title>
        <authorList>
            <consortium name="Agbiome Team Llc"/>
            <person name="Bleich R.M."/>
            <person name="Grubbs K.J."/>
            <person name="Santa Maria K.C."/>
            <person name="Allen S.E."/>
            <person name="Farag S."/>
            <person name="Shank E.A."/>
            <person name="Bowers A."/>
        </authorList>
    </citation>
    <scope>NUCLEOTIDE SEQUENCE [LARGE SCALE GENOMIC DNA]</scope>
    <source>
        <strain evidence="1 2">AFS083741</strain>
    </source>
</reference>
<dbReference type="EMBL" id="NUWJ01000428">
    <property type="protein sequence ID" value="PFK04223.1"/>
    <property type="molecule type" value="Genomic_DNA"/>
</dbReference>
<sequence>MLIEIIPLGESREIVCDPPNFTKAIDMTPNLIYVFICQDTGNLLSAFSCGSINLASSITIGRTPFGLKVVLNCL</sequence>
<organism evidence="1 2">
    <name type="scientific">Bacillus cereus</name>
    <dbReference type="NCBI Taxonomy" id="1396"/>
    <lineage>
        <taxon>Bacteria</taxon>
        <taxon>Bacillati</taxon>
        <taxon>Bacillota</taxon>
        <taxon>Bacilli</taxon>
        <taxon>Bacillales</taxon>
        <taxon>Bacillaceae</taxon>
        <taxon>Bacillus</taxon>
        <taxon>Bacillus cereus group</taxon>
    </lineage>
</organism>
<evidence type="ECO:0000313" key="2">
    <source>
        <dbReference type="Proteomes" id="UP000224413"/>
    </source>
</evidence>
<protein>
    <submittedName>
        <fullName evidence="1">Uncharacterized protein</fullName>
    </submittedName>
</protein>
<comment type="caution">
    <text evidence="1">The sequence shown here is derived from an EMBL/GenBank/DDBJ whole genome shotgun (WGS) entry which is preliminary data.</text>
</comment>
<name>A0A9X6WTS6_BACCE</name>
<proteinExistence type="predicted"/>
<dbReference type="Proteomes" id="UP000224413">
    <property type="component" value="Unassembled WGS sequence"/>
</dbReference>
<dbReference type="RefSeq" id="WP_098584705.1">
    <property type="nucleotide sequence ID" value="NZ_NUWJ01000428.1"/>
</dbReference>
<accession>A0A9X6WTS6</accession>
<evidence type="ECO:0000313" key="1">
    <source>
        <dbReference type="EMBL" id="PFK04223.1"/>
    </source>
</evidence>
<gene>
    <name evidence="1" type="ORF">COI98_31985</name>
</gene>